<evidence type="ECO:0000256" key="2">
    <source>
        <dbReference type="ARBA" id="ARBA00022741"/>
    </source>
</evidence>
<keyword evidence="6" id="KW-1185">Reference proteome</keyword>
<dbReference type="CDD" id="cd19481">
    <property type="entry name" value="RecA-like_protease"/>
    <property type="match status" value="1"/>
</dbReference>
<sequence>MEHFSIVLGLCRSAMQNGNPALRSHVERLARALEKEEQSEQVDALRKVLKSAESLQEISPARVVLSKASLKGELLTPSVVAPVDRETGDPLAEIVFPDQRRVERPIFRGQLSNGITDLLEEWRHVDDLRNAGIRPAWATMLFGAPGTGKTMLAHHIAGELGLPLITAKLDGLISSFLGTTARNISNLFAFANRYKCVLLLDEFDAVAKVRDDPHELGEIKRVVNTLLQCIDGRAEFGFTIAITNHEALLDPAVWRRFDIRIEIPKPDAETRIAMLKRYFSDHDADDAVLRLMAWITEEGSGSDIGKLVDFVRRQQAIRKENFSYLHAVRNFVQMSAHENQSQNRLVIGGDDDALARTLASDRTVPFSQEQLAMLFGCTQPTISRWLKKDNK</sequence>
<dbReference type="InterPro" id="IPR003959">
    <property type="entry name" value="ATPase_AAA_core"/>
</dbReference>
<dbReference type="Proteomes" id="UP001629392">
    <property type="component" value="Unassembled WGS sequence"/>
</dbReference>
<feature type="domain" description="AAA+ ATPase" evidence="4">
    <location>
        <begin position="135"/>
        <end position="267"/>
    </location>
</feature>
<evidence type="ECO:0000256" key="3">
    <source>
        <dbReference type="ARBA" id="ARBA00022840"/>
    </source>
</evidence>
<dbReference type="GO" id="GO:0005524">
    <property type="term" value="F:ATP binding"/>
    <property type="evidence" value="ECO:0007669"/>
    <property type="project" value="UniProtKB-KW"/>
</dbReference>
<comment type="caution">
    <text evidence="5">The sequence shown here is derived from an EMBL/GenBank/DDBJ whole genome shotgun (WGS) entry which is preliminary data.</text>
</comment>
<evidence type="ECO:0000313" key="5">
    <source>
        <dbReference type="EMBL" id="MFM0715934.1"/>
    </source>
</evidence>
<reference evidence="5 6" key="1">
    <citation type="journal article" date="2024" name="Chem. Sci.">
        <title>Discovery of megapolipeptins by genome mining of a Burkholderiales bacteria collection.</title>
        <authorList>
            <person name="Paulo B.S."/>
            <person name="Recchia M.J.J."/>
            <person name="Lee S."/>
            <person name="Fergusson C.H."/>
            <person name="Romanowski S.B."/>
            <person name="Hernandez A."/>
            <person name="Krull N."/>
            <person name="Liu D.Y."/>
            <person name="Cavanagh H."/>
            <person name="Bos A."/>
            <person name="Gray C.A."/>
            <person name="Murphy B.T."/>
            <person name="Linington R.G."/>
            <person name="Eustaquio A.S."/>
        </authorList>
    </citation>
    <scope>NUCLEOTIDE SEQUENCE [LARGE SCALE GENOMIC DNA]</scope>
    <source>
        <strain evidence="5 6">RL17-350-BIC-E</strain>
    </source>
</reference>
<keyword evidence="3 5" id="KW-0067">ATP-binding</keyword>
<dbReference type="Gene3D" id="3.40.50.300">
    <property type="entry name" value="P-loop containing nucleotide triphosphate hydrolases"/>
    <property type="match status" value="1"/>
</dbReference>
<keyword evidence="2" id="KW-0547">Nucleotide-binding</keyword>
<dbReference type="SUPFAM" id="SSF52540">
    <property type="entry name" value="P-loop containing nucleoside triphosphate hydrolases"/>
    <property type="match status" value="1"/>
</dbReference>
<gene>
    <name evidence="5" type="ORF">PQQ73_06295</name>
</gene>
<organism evidence="5 6">
    <name type="scientific">Paraburkholderia strydomiana</name>
    <dbReference type="NCBI Taxonomy" id="1245417"/>
    <lineage>
        <taxon>Bacteria</taxon>
        <taxon>Pseudomonadati</taxon>
        <taxon>Pseudomonadota</taxon>
        <taxon>Betaproteobacteria</taxon>
        <taxon>Burkholderiales</taxon>
        <taxon>Burkholderiaceae</taxon>
        <taxon>Paraburkholderia</taxon>
    </lineage>
</organism>
<name>A0ABW9E8P3_9BURK</name>
<evidence type="ECO:0000313" key="6">
    <source>
        <dbReference type="Proteomes" id="UP001629392"/>
    </source>
</evidence>
<dbReference type="EMBL" id="JAQQCL010000003">
    <property type="protein sequence ID" value="MFM0715934.1"/>
    <property type="molecule type" value="Genomic_DNA"/>
</dbReference>
<dbReference type="Gene3D" id="1.10.8.60">
    <property type="match status" value="1"/>
</dbReference>
<dbReference type="InterPro" id="IPR050221">
    <property type="entry name" value="26S_Proteasome_ATPase"/>
</dbReference>
<evidence type="ECO:0000256" key="1">
    <source>
        <dbReference type="ARBA" id="ARBA00006914"/>
    </source>
</evidence>
<dbReference type="SMART" id="SM00382">
    <property type="entry name" value="AAA"/>
    <property type="match status" value="1"/>
</dbReference>
<evidence type="ECO:0000259" key="4">
    <source>
        <dbReference type="SMART" id="SM00382"/>
    </source>
</evidence>
<dbReference type="InterPro" id="IPR027417">
    <property type="entry name" value="P-loop_NTPase"/>
</dbReference>
<dbReference type="Pfam" id="PF00004">
    <property type="entry name" value="AAA"/>
    <property type="match status" value="1"/>
</dbReference>
<dbReference type="RefSeq" id="WP_408152477.1">
    <property type="nucleotide sequence ID" value="NZ_JAQQCL010000003.1"/>
</dbReference>
<dbReference type="PANTHER" id="PTHR23073">
    <property type="entry name" value="26S PROTEASOME REGULATORY SUBUNIT"/>
    <property type="match status" value="1"/>
</dbReference>
<comment type="similarity">
    <text evidence="1">Belongs to the AAA ATPase family.</text>
</comment>
<dbReference type="InterPro" id="IPR003593">
    <property type="entry name" value="AAA+_ATPase"/>
</dbReference>
<accession>A0ABW9E8P3</accession>
<protein>
    <submittedName>
        <fullName evidence="5">ATP-binding protein</fullName>
    </submittedName>
</protein>
<proteinExistence type="inferred from homology"/>